<dbReference type="OMA" id="RSEMKCG"/>
<dbReference type="PANTHER" id="PTHR31286">
    <property type="entry name" value="GLYCINE-RICH CELL WALL STRUCTURAL PROTEIN 1.8-LIKE"/>
    <property type="match status" value="1"/>
</dbReference>
<organism evidence="2 3">
    <name type="scientific">Chenopodium quinoa</name>
    <name type="common">Quinoa</name>
    <dbReference type="NCBI Taxonomy" id="63459"/>
    <lineage>
        <taxon>Eukaryota</taxon>
        <taxon>Viridiplantae</taxon>
        <taxon>Streptophyta</taxon>
        <taxon>Embryophyta</taxon>
        <taxon>Tracheophyta</taxon>
        <taxon>Spermatophyta</taxon>
        <taxon>Magnoliopsida</taxon>
        <taxon>eudicotyledons</taxon>
        <taxon>Gunneridae</taxon>
        <taxon>Pentapetalae</taxon>
        <taxon>Caryophyllales</taxon>
        <taxon>Chenopodiaceae</taxon>
        <taxon>Chenopodioideae</taxon>
        <taxon>Atripliceae</taxon>
        <taxon>Chenopodium</taxon>
    </lineage>
</organism>
<protein>
    <recommendedName>
        <fullName evidence="1">Zinc knuckle CX2CX4HX4C domain-containing protein</fullName>
    </recommendedName>
</protein>
<dbReference type="Gramene" id="AUR62019705-RA">
    <property type="protein sequence ID" value="AUR62019705-RA:cds"/>
    <property type="gene ID" value="AUR62019705"/>
</dbReference>
<dbReference type="AlphaFoldDB" id="A0A803LW54"/>
<dbReference type="Pfam" id="PF14392">
    <property type="entry name" value="zf-CCHC_4"/>
    <property type="match status" value="1"/>
</dbReference>
<accession>A0A803LW54</accession>
<sequence length="143" mass="16545">MGDELMKDWEKLRLTDEEGVVLGGDYVEIGGFVEADESDPLGCNDCLRIKVLVDVNKPLRRGLFLAMGQNKPRWVDVKYERLAEFCFFCGRLDHTEKECQFKEQAKGVVDKMVYQYGPWLRASPKRKTRIDTVVREAKQRKIG</sequence>
<evidence type="ECO:0000259" key="1">
    <source>
        <dbReference type="Pfam" id="PF14392"/>
    </source>
</evidence>
<dbReference type="InterPro" id="IPR040256">
    <property type="entry name" value="At4g02000-like"/>
</dbReference>
<dbReference type="PANTHER" id="PTHR31286:SF167">
    <property type="entry name" value="OS09G0268800 PROTEIN"/>
    <property type="match status" value="1"/>
</dbReference>
<evidence type="ECO:0000313" key="3">
    <source>
        <dbReference type="Proteomes" id="UP000596660"/>
    </source>
</evidence>
<reference evidence="2" key="1">
    <citation type="journal article" date="2017" name="Nature">
        <title>The genome of Chenopodium quinoa.</title>
        <authorList>
            <person name="Jarvis D.E."/>
            <person name="Ho Y.S."/>
            <person name="Lightfoot D.J."/>
            <person name="Schmoeckel S.M."/>
            <person name="Li B."/>
            <person name="Borm T.J.A."/>
            <person name="Ohyanagi H."/>
            <person name="Mineta K."/>
            <person name="Michell C.T."/>
            <person name="Saber N."/>
            <person name="Kharbatia N.M."/>
            <person name="Rupper R.R."/>
            <person name="Sharp A.R."/>
            <person name="Dally N."/>
            <person name="Boughton B.A."/>
            <person name="Woo Y.H."/>
            <person name="Gao G."/>
            <person name="Schijlen E.G.W.M."/>
            <person name="Guo X."/>
            <person name="Momin A.A."/>
            <person name="Negrao S."/>
            <person name="Al-Babili S."/>
            <person name="Gehring C."/>
            <person name="Roessner U."/>
            <person name="Jung C."/>
            <person name="Murphy K."/>
            <person name="Arold S.T."/>
            <person name="Gojobori T."/>
            <person name="van der Linden C.G."/>
            <person name="van Loo E.N."/>
            <person name="Jellen E.N."/>
            <person name="Maughan P.J."/>
            <person name="Tester M."/>
        </authorList>
    </citation>
    <scope>NUCLEOTIDE SEQUENCE [LARGE SCALE GENOMIC DNA]</scope>
    <source>
        <strain evidence="2">cv. PI 614886</strain>
    </source>
</reference>
<dbReference type="EnsemblPlants" id="AUR62019705-RA">
    <property type="protein sequence ID" value="AUR62019705-RA:cds"/>
    <property type="gene ID" value="AUR62019705"/>
</dbReference>
<reference evidence="2" key="2">
    <citation type="submission" date="2021-03" db="UniProtKB">
        <authorList>
            <consortium name="EnsemblPlants"/>
        </authorList>
    </citation>
    <scope>IDENTIFICATION</scope>
</reference>
<evidence type="ECO:0000313" key="2">
    <source>
        <dbReference type="EnsemblPlants" id="AUR62019705-RA:cds"/>
    </source>
</evidence>
<dbReference type="Proteomes" id="UP000596660">
    <property type="component" value="Unplaced"/>
</dbReference>
<dbReference type="InterPro" id="IPR025836">
    <property type="entry name" value="Zn_knuckle_CX2CX4HX4C"/>
</dbReference>
<keyword evidence="3" id="KW-1185">Reference proteome</keyword>
<name>A0A803LW54_CHEQI</name>
<feature type="domain" description="Zinc knuckle CX2CX4HX4C" evidence="1">
    <location>
        <begin position="53"/>
        <end position="100"/>
    </location>
</feature>
<proteinExistence type="predicted"/>